<dbReference type="AlphaFoldDB" id="A0A5B9VX63"/>
<protein>
    <submittedName>
        <fullName evidence="1">Uncharacterized protein</fullName>
    </submittedName>
</protein>
<dbReference type="EMBL" id="CP042997">
    <property type="protein sequence ID" value="QEH32923.1"/>
    <property type="molecule type" value="Genomic_DNA"/>
</dbReference>
<dbReference type="KEGG" id="agv:OJF2_14080"/>
<organism evidence="1 2">
    <name type="scientific">Aquisphaera giovannonii</name>
    <dbReference type="NCBI Taxonomy" id="406548"/>
    <lineage>
        <taxon>Bacteria</taxon>
        <taxon>Pseudomonadati</taxon>
        <taxon>Planctomycetota</taxon>
        <taxon>Planctomycetia</taxon>
        <taxon>Isosphaerales</taxon>
        <taxon>Isosphaeraceae</taxon>
        <taxon>Aquisphaera</taxon>
    </lineage>
</organism>
<name>A0A5B9VX63_9BACT</name>
<evidence type="ECO:0000313" key="1">
    <source>
        <dbReference type="EMBL" id="QEH32923.1"/>
    </source>
</evidence>
<proteinExistence type="predicted"/>
<sequence>MPRKLTHPPKSHLDHASLPDASRMLDVPGSVIMAALDSGRFLTPRLWTNKGPVWIRADLADWVAAGSFPR</sequence>
<keyword evidence="2" id="KW-1185">Reference proteome</keyword>
<dbReference type="Proteomes" id="UP000324233">
    <property type="component" value="Chromosome"/>
</dbReference>
<reference evidence="1 2" key="1">
    <citation type="submission" date="2019-08" db="EMBL/GenBank/DDBJ databases">
        <title>Deep-cultivation of Planctomycetes and their phenomic and genomic characterization uncovers novel biology.</title>
        <authorList>
            <person name="Wiegand S."/>
            <person name="Jogler M."/>
            <person name="Boedeker C."/>
            <person name="Pinto D."/>
            <person name="Vollmers J."/>
            <person name="Rivas-Marin E."/>
            <person name="Kohn T."/>
            <person name="Peeters S.H."/>
            <person name="Heuer A."/>
            <person name="Rast P."/>
            <person name="Oberbeckmann S."/>
            <person name="Bunk B."/>
            <person name="Jeske O."/>
            <person name="Meyerdierks A."/>
            <person name="Storesund J.E."/>
            <person name="Kallscheuer N."/>
            <person name="Luecker S."/>
            <person name="Lage O.M."/>
            <person name="Pohl T."/>
            <person name="Merkel B.J."/>
            <person name="Hornburger P."/>
            <person name="Mueller R.-W."/>
            <person name="Bruemmer F."/>
            <person name="Labrenz M."/>
            <person name="Spormann A.M."/>
            <person name="Op den Camp H."/>
            <person name="Overmann J."/>
            <person name="Amann R."/>
            <person name="Jetten M.S.M."/>
            <person name="Mascher T."/>
            <person name="Medema M.H."/>
            <person name="Devos D.P."/>
            <person name="Kaster A.-K."/>
            <person name="Ovreas L."/>
            <person name="Rohde M."/>
            <person name="Galperin M.Y."/>
            <person name="Jogler C."/>
        </authorList>
    </citation>
    <scope>NUCLEOTIDE SEQUENCE [LARGE SCALE GENOMIC DNA]</scope>
    <source>
        <strain evidence="1 2">OJF2</strain>
    </source>
</reference>
<evidence type="ECO:0000313" key="2">
    <source>
        <dbReference type="Proteomes" id="UP000324233"/>
    </source>
</evidence>
<accession>A0A5B9VX63</accession>
<gene>
    <name evidence="1" type="ORF">OJF2_14080</name>
</gene>